<dbReference type="AlphaFoldDB" id="A0AAV4FTH8"/>
<organism evidence="3 4">
    <name type="scientific">Elysia marginata</name>
    <dbReference type="NCBI Taxonomy" id="1093978"/>
    <lineage>
        <taxon>Eukaryota</taxon>
        <taxon>Metazoa</taxon>
        <taxon>Spiralia</taxon>
        <taxon>Lophotrochozoa</taxon>
        <taxon>Mollusca</taxon>
        <taxon>Gastropoda</taxon>
        <taxon>Heterobranchia</taxon>
        <taxon>Euthyneura</taxon>
        <taxon>Panpulmonata</taxon>
        <taxon>Sacoglossa</taxon>
        <taxon>Placobranchoidea</taxon>
        <taxon>Plakobranchidae</taxon>
        <taxon>Elysia</taxon>
    </lineage>
</organism>
<sequence>MKYAGLLKLSLQLSLSIILFVNDAAYALDKDHSPNTTNTASTLICIVSSEIHELRPTLDISRQALTPVPEQSLMTYSPMQVLLVIRGSRPVFSDLIQKLQIAGTPVKTALSALMDTMNNIQRACFLSPAENRIAIRSLLETEELPQVTDSLVFKDSTLMAIHIDQENSIAISNSNQHEAITGLQQLGFHRESTHLWIGTNHSSDDTLTHMDPQELERYLHATSQTPCTHLDNETQEVSDASFRCGGSSGKKVDRTEG</sequence>
<feature type="region of interest" description="Disordered" evidence="1">
    <location>
        <begin position="229"/>
        <end position="257"/>
    </location>
</feature>
<keyword evidence="4" id="KW-1185">Reference proteome</keyword>
<dbReference type="EMBL" id="BMAT01011645">
    <property type="protein sequence ID" value="GFR76559.1"/>
    <property type="molecule type" value="Genomic_DNA"/>
</dbReference>
<feature type="non-terminal residue" evidence="3">
    <location>
        <position position="257"/>
    </location>
</feature>
<keyword evidence="2" id="KW-0732">Signal</keyword>
<reference evidence="3 4" key="1">
    <citation type="journal article" date="2021" name="Elife">
        <title>Chloroplast acquisition without the gene transfer in kleptoplastic sea slugs, Plakobranchus ocellatus.</title>
        <authorList>
            <person name="Maeda T."/>
            <person name="Takahashi S."/>
            <person name="Yoshida T."/>
            <person name="Shimamura S."/>
            <person name="Takaki Y."/>
            <person name="Nagai Y."/>
            <person name="Toyoda A."/>
            <person name="Suzuki Y."/>
            <person name="Arimoto A."/>
            <person name="Ishii H."/>
            <person name="Satoh N."/>
            <person name="Nishiyama T."/>
            <person name="Hasebe M."/>
            <person name="Maruyama T."/>
            <person name="Minagawa J."/>
            <person name="Obokata J."/>
            <person name="Shigenobu S."/>
        </authorList>
    </citation>
    <scope>NUCLEOTIDE SEQUENCE [LARGE SCALE GENOMIC DNA]</scope>
</reference>
<evidence type="ECO:0000313" key="3">
    <source>
        <dbReference type="EMBL" id="GFR76559.1"/>
    </source>
</evidence>
<dbReference type="Proteomes" id="UP000762676">
    <property type="component" value="Unassembled WGS sequence"/>
</dbReference>
<name>A0AAV4FTH8_9GAST</name>
<feature type="signal peptide" evidence="2">
    <location>
        <begin position="1"/>
        <end position="27"/>
    </location>
</feature>
<feature type="chain" id="PRO_5043371633" evidence="2">
    <location>
        <begin position="28"/>
        <end position="257"/>
    </location>
</feature>
<gene>
    <name evidence="3" type="ORF">ElyMa_005803000</name>
</gene>
<evidence type="ECO:0000256" key="1">
    <source>
        <dbReference type="SAM" id="MobiDB-lite"/>
    </source>
</evidence>
<evidence type="ECO:0000256" key="2">
    <source>
        <dbReference type="SAM" id="SignalP"/>
    </source>
</evidence>
<accession>A0AAV4FTH8</accession>
<protein>
    <submittedName>
        <fullName evidence="3">Uncharacterized protein</fullName>
    </submittedName>
</protein>
<comment type="caution">
    <text evidence="3">The sequence shown here is derived from an EMBL/GenBank/DDBJ whole genome shotgun (WGS) entry which is preliminary data.</text>
</comment>
<evidence type="ECO:0000313" key="4">
    <source>
        <dbReference type="Proteomes" id="UP000762676"/>
    </source>
</evidence>
<proteinExistence type="predicted"/>